<dbReference type="AlphaFoldDB" id="A0A9P4LME9"/>
<proteinExistence type="predicted"/>
<evidence type="ECO:0000259" key="1">
    <source>
        <dbReference type="Pfam" id="PF12937"/>
    </source>
</evidence>
<protein>
    <recommendedName>
        <fullName evidence="1">F-box domain-containing protein</fullName>
    </recommendedName>
</protein>
<name>A0A9P4LME9_9PLEO</name>
<dbReference type="Pfam" id="PF12937">
    <property type="entry name" value="F-box-like"/>
    <property type="match status" value="1"/>
</dbReference>
<accession>A0A9P4LME9</accession>
<evidence type="ECO:0000313" key="2">
    <source>
        <dbReference type="EMBL" id="KAF2029612.1"/>
    </source>
</evidence>
<reference evidence="2" key="1">
    <citation type="journal article" date="2020" name="Stud. Mycol.">
        <title>101 Dothideomycetes genomes: a test case for predicting lifestyles and emergence of pathogens.</title>
        <authorList>
            <person name="Haridas S."/>
            <person name="Albert R."/>
            <person name="Binder M."/>
            <person name="Bloem J."/>
            <person name="Labutti K."/>
            <person name="Salamov A."/>
            <person name="Andreopoulos B."/>
            <person name="Baker S."/>
            <person name="Barry K."/>
            <person name="Bills G."/>
            <person name="Bluhm B."/>
            <person name="Cannon C."/>
            <person name="Castanera R."/>
            <person name="Culley D."/>
            <person name="Daum C."/>
            <person name="Ezra D."/>
            <person name="Gonzalez J."/>
            <person name="Henrissat B."/>
            <person name="Kuo A."/>
            <person name="Liang C."/>
            <person name="Lipzen A."/>
            <person name="Lutzoni F."/>
            <person name="Magnuson J."/>
            <person name="Mondo S."/>
            <person name="Nolan M."/>
            <person name="Ohm R."/>
            <person name="Pangilinan J."/>
            <person name="Park H.-J."/>
            <person name="Ramirez L."/>
            <person name="Alfaro M."/>
            <person name="Sun H."/>
            <person name="Tritt A."/>
            <person name="Yoshinaga Y."/>
            <person name="Zwiers L.-H."/>
            <person name="Turgeon B."/>
            <person name="Goodwin S."/>
            <person name="Spatafora J."/>
            <person name="Crous P."/>
            <person name="Grigoriev I."/>
        </authorList>
    </citation>
    <scope>NUCLEOTIDE SEQUENCE</scope>
    <source>
        <strain evidence="2">CBS 110217</strain>
    </source>
</reference>
<dbReference type="InterPro" id="IPR001810">
    <property type="entry name" value="F-box_dom"/>
</dbReference>
<dbReference type="OrthoDB" id="2522477at2759"/>
<keyword evidence="3" id="KW-1185">Reference proteome</keyword>
<comment type="caution">
    <text evidence="2">The sequence shown here is derived from an EMBL/GenBank/DDBJ whole genome shotgun (WGS) entry which is preliminary data.</text>
</comment>
<feature type="domain" description="F-box" evidence="1">
    <location>
        <begin position="23"/>
        <end position="61"/>
    </location>
</feature>
<organism evidence="2 3">
    <name type="scientific">Setomelanomma holmii</name>
    <dbReference type="NCBI Taxonomy" id="210430"/>
    <lineage>
        <taxon>Eukaryota</taxon>
        <taxon>Fungi</taxon>
        <taxon>Dikarya</taxon>
        <taxon>Ascomycota</taxon>
        <taxon>Pezizomycotina</taxon>
        <taxon>Dothideomycetes</taxon>
        <taxon>Pleosporomycetidae</taxon>
        <taxon>Pleosporales</taxon>
        <taxon>Pleosporineae</taxon>
        <taxon>Phaeosphaeriaceae</taxon>
        <taxon>Setomelanomma</taxon>
    </lineage>
</organism>
<sequence>MSRQAPGSTQLALAQHGLLSLVDELLLNIINHIDSRTELCNLASTCMRFQGLVEPYIWHNLLVLKGLHATHIARALDSREERIDYVQSIAIRYKDDYRDGIEELNHFLASMAKLRHLTLETPCPNNSEWRAGVFFDGWSRVDFTNLLAGSMYQRLGLPLALPMLQSLTLHAHGAGTRKFDIDRAKAMFLHPTLRKITLSCLNFNADLKLDDDIVVQNRGSSALRSLTLIESNVDIHFLDVVLSLPKALEELAIGERLHTFEECEPSMDPSSRTSSTLLLTALQRQAASLRRLSHSGGMIQWMTPRETDPEGAARLRSLISLEQLELGFESHLYYYLRSGGFPPELKTLKMLDAAIALNAGHDIPAMSEVAFRSITSLVNEHLPATLVSGFTVHLHFSDHSLFRLFVIAHPAEQNRILSALFLDRPAIYKIASILKSYDAFFRVSRDTFPSGTSYIPPFMYGEELPVEEEMYHSANYWRFNGIDYQVMDDKNLRDRLRGKKLAACVGCTERGISEVECKALAHEEPCLPCRLADMDCRWEDAPADEGSAAHSA</sequence>
<dbReference type="EMBL" id="ML978199">
    <property type="protein sequence ID" value="KAF2029612.1"/>
    <property type="molecule type" value="Genomic_DNA"/>
</dbReference>
<evidence type="ECO:0000313" key="3">
    <source>
        <dbReference type="Proteomes" id="UP000799777"/>
    </source>
</evidence>
<gene>
    <name evidence="2" type="ORF">EK21DRAFT_67344</name>
</gene>
<dbReference type="Proteomes" id="UP000799777">
    <property type="component" value="Unassembled WGS sequence"/>
</dbReference>